<name>J3LPM9_ORYBR</name>
<dbReference type="HOGENOM" id="CLU_1780289_0_0_1"/>
<evidence type="ECO:0000256" key="8">
    <source>
        <dbReference type="RuleBase" id="RU363121"/>
    </source>
</evidence>
<keyword evidence="3 8" id="KW-0812">Transmembrane</keyword>
<dbReference type="InterPro" id="IPR004667">
    <property type="entry name" value="ADP_ATP_car_bac_type"/>
</dbReference>
<dbReference type="eggNOG" id="ENOG502QSRY">
    <property type="taxonomic scope" value="Eukaryota"/>
</dbReference>
<keyword evidence="8" id="KW-0150">Chloroplast</keyword>
<reference evidence="9" key="1">
    <citation type="journal article" date="2013" name="Nat. Commun.">
        <title>Whole-genome sequencing of Oryza brachyantha reveals mechanisms underlying Oryza genome evolution.</title>
        <authorList>
            <person name="Chen J."/>
            <person name="Huang Q."/>
            <person name="Gao D."/>
            <person name="Wang J."/>
            <person name="Lang Y."/>
            <person name="Liu T."/>
            <person name="Li B."/>
            <person name="Bai Z."/>
            <person name="Luis Goicoechea J."/>
            <person name="Liang C."/>
            <person name="Chen C."/>
            <person name="Zhang W."/>
            <person name="Sun S."/>
            <person name="Liao Y."/>
            <person name="Zhang X."/>
            <person name="Yang L."/>
            <person name="Song C."/>
            <person name="Wang M."/>
            <person name="Shi J."/>
            <person name="Liu G."/>
            <person name="Liu J."/>
            <person name="Zhou H."/>
            <person name="Zhou W."/>
            <person name="Yu Q."/>
            <person name="An N."/>
            <person name="Chen Y."/>
            <person name="Cai Q."/>
            <person name="Wang B."/>
            <person name="Liu B."/>
            <person name="Min J."/>
            <person name="Huang Y."/>
            <person name="Wu H."/>
            <person name="Li Z."/>
            <person name="Zhang Y."/>
            <person name="Yin Y."/>
            <person name="Song W."/>
            <person name="Jiang J."/>
            <person name="Jackson S.A."/>
            <person name="Wing R.A."/>
            <person name="Wang J."/>
            <person name="Chen M."/>
        </authorList>
    </citation>
    <scope>NUCLEOTIDE SEQUENCE [LARGE SCALE GENOMIC DNA]</scope>
    <source>
        <strain evidence="9">cv. IRGC 101232</strain>
    </source>
</reference>
<sequence>MSINFTEILCTGSPFDGIPATAGLQVLGHADADAEEDRAPKDVLIFTTQGSITEIIPFLKTWTHLPRAIGFMLLYTKLADVLSKEALFYPVILPFIAFFSVVSYLLYPMRDTIHPSALADRLFAGDGDDYSGSNDYGAPAAAAGSN</sequence>
<proteinExistence type="inferred from homology"/>
<evidence type="ECO:0000256" key="3">
    <source>
        <dbReference type="ARBA" id="ARBA00022692"/>
    </source>
</evidence>
<feature type="transmembrane region" description="Helical" evidence="8">
    <location>
        <begin position="87"/>
        <end position="107"/>
    </location>
</feature>
<evidence type="ECO:0000313" key="9">
    <source>
        <dbReference type="EnsemblPlants" id="OB03G30050.1"/>
    </source>
</evidence>
<dbReference type="Proteomes" id="UP000006038">
    <property type="component" value="Chromosome 3"/>
</dbReference>
<dbReference type="Pfam" id="PF03219">
    <property type="entry name" value="TLC"/>
    <property type="match status" value="1"/>
</dbReference>
<dbReference type="AlphaFoldDB" id="J3LPM9"/>
<dbReference type="EnsemblPlants" id="OB03G30050.1">
    <property type="protein sequence ID" value="OB03G30050.1"/>
    <property type="gene ID" value="OB03G30050"/>
</dbReference>
<comment type="caution">
    <text evidence="8">Lacks conserved residue(s) required for the propagation of feature annotation.</text>
</comment>
<evidence type="ECO:0000256" key="6">
    <source>
        <dbReference type="ARBA" id="ARBA00022989"/>
    </source>
</evidence>
<keyword evidence="5 8" id="KW-0067">ATP-binding</keyword>
<evidence type="ECO:0000256" key="7">
    <source>
        <dbReference type="ARBA" id="ARBA00023136"/>
    </source>
</evidence>
<keyword evidence="4 8" id="KW-0547">Nucleotide-binding</keyword>
<comment type="similarity">
    <text evidence="8">Belongs to the ADP/ATP translocase tlc family.</text>
</comment>
<keyword evidence="2 8" id="KW-0813">Transport</keyword>
<dbReference type="Gramene" id="OB03G30050.1">
    <property type="protein sequence ID" value="OB03G30050.1"/>
    <property type="gene ID" value="OB03G30050"/>
</dbReference>
<dbReference type="GO" id="GO:0031969">
    <property type="term" value="C:chloroplast membrane"/>
    <property type="evidence" value="ECO:0007669"/>
    <property type="project" value="UniProtKB-SubCell"/>
</dbReference>
<evidence type="ECO:0000256" key="1">
    <source>
        <dbReference type="ARBA" id="ARBA00004141"/>
    </source>
</evidence>
<dbReference type="PANTHER" id="PTHR31187">
    <property type="match status" value="1"/>
</dbReference>
<protein>
    <recommendedName>
        <fullName evidence="8">ADP,ATP carrier protein</fullName>
    </recommendedName>
</protein>
<comment type="subcellular location">
    <subcellularLocation>
        <location evidence="1">Membrane</location>
        <topology evidence="1">Multi-pass membrane protein</topology>
    </subcellularLocation>
    <subcellularLocation>
        <location evidence="8">Plastid</location>
        <location evidence="8">Chloroplast membrane</location>
        <topology evidence="8">Multi-pass membrane protein</topology>
    </subcellularLocation>
</comment>
<reference evidence="9" key="2">
    <citation type="submission" date="2013-04" db="UniProtKB">
        <authorList>
            <consortium name="EnsemblPlants"/>
        </authorList>
    </citation>
    <scope>IDENTIFICATION</scope>
</reference>
<keyword evidence="6 8" id="KW-1133">Transmembrane helix</keyword>
<keyword evidence="7 8" id="KW-0472">Membrane</keyword>
<keyword evidence="10" id="KW-1185">Reference proteome</keyword>
<dbReference type="STRING" id="4533.J3LPM9"/>
<dbReference type="GO" id="GO:0005471">
    <property type="term" value="F:ATP:ADP antiporter activity"/>
    <property type="evidence" value="ECO:0007669"/>
    <property type="project" value="InterPro"/>
</dbReference>
<accession>J3LPM9</accession>
<dbReference type="PANTHER" id="PTHR31187:SF13">
    <property type="entry name" value="ADP,ATP CARRIER PROTEIN 1, CHLOROPLASTIC"/>
    <property type="match status" value="1"/>
</dbReference>
<evidence type="ECO:0000256" key="2">
    <source>
        <dbReference type="ARBA" id="ARBA00022448"/>
    </source>
</evidence>
<dbReference type="GO" id="GO:0005524">
    <property type="term" value="F:ATP binding"/>
    <property type="evidence" value="ECO:0007669"/>
    <property type="project" value="UniProtKB-KW"/>
</dbReference>
<keyword evidence="8" id="KW-0934">Plastid</keyword>
<evidence type="ECO:0000256" key="4">
    <source>
        <dbReference type="ARBA" id="ARBA00022741"/>
    </source>
</evidence>
<organism evidence="9">
    <name type="scientific">Oryza brachyantha</name>
    <name type="common">malo sina</name>
    <dbReference type="NCBI Taxonomy" id="4533"/>
    <lineage>
        <taxon>Eukaryota</taxon>
        <taxon>Viridiplantae</taxon>
        <taxon>Streptophyta</taxon>
        <taxon>Embryophyta</taxon>
        <taxon>Tracheophyta</taxon>
        <taxon>Spermatophyta</taxon>
        <taxon>Magnoliopsida</taxon>
        <taxon>Liliopsida</taxon>
        <taxon>Poales</taxon>
        <taxon>Poaceae</taxon>
        <taxon>BOP clade</taxon>
        <taxon>Oryzoideae</taxon>
        <taxon>Oryzeae</taxon>
        <taxon>Oryzinae</taxon>
        <taxon>Oryza</taxon>
    </lineage>
</organism>
<evidence type="ECO:0000256" key="5">
    <source>
        <dbReference type="ARBA" id="ARBA00022840"/>
    </source>
</evidence>
<evidence type="ECO:0000313" key="10">
    <source>
        <dbReference type="Proteomes" id="UP000006038"/>
    </source>
</evidence>